<feature type="compositionally biased region" description="Basic and acidic residues" evidence="1">
    <location>
        <begin position="741"/>
        <end position="754"/>
    </location>
</feature>
<feature type="region of interest" description="Disordered" evidence="1">
    <location>
        <begin position="93"/>
        <end position="117"/>
    </location>
</feature>
<organism evidence="3 4">
    <name type="scientific">Arachis duranensis</name>
    <name type="common">Wild peanut</name>
    <dbReference type="NCBI Taxonomy" id="130453"/>
    <lineage>
        <taxon>Eukaryota</taxon>
        <taxon>Viridiplantae</taxon>
        <taxon>Streptophyta</taxon>
        <taxon>Embryophyta</taxon>
        <taxon>Tracheophyta</taxon>
        <taxon>Spermatophyta</taxon>
        <taxon>Magnoliopsida</taxon>
        <taxon>eudicotyledons</taxon>
        <taxon>Gunneridae</taxon>
        <taxon>Pentapetalae</taxon>
        <taxon>rosids</taxon>
        <taxon>fabids</taxon>
        <taxon>Fabales</taxon>
        <taxon>Fabaceae</taxon>
        <taxon>Papilionoideae</taxon>
        <taxon>50 kb inversion clade</taxon>
        <taxon>dalbergioids sensu lato</taxon>
        <taxon>Dalbergieae</taxon>
        <taxon>Pterocarpus clade</taxon>
        <taxon>Arachis</taxon>
    </lineage>
</organism>
<feature type="transmembrane region" description="Helical" evidence="2">
    <location>
        <begin position="636"/>
        <end position="657"/>
    </location>
</feature>
<dbReference type="Proteomes" id="UP000515211">
    <property type="component" value="Chromosome 4"/>
</dbReference>
<evidence type="ECO:0000313" key="4">
    <source>
        <dbReference type="RefSeq" id="XP_015958617.1"/>
    </source>
</evidence>
<name>A0A6P4CZ49_ARADU</name>
<feature type="compositionally biased region" description="Acidic residues" evidence="1">
    <location>
        <begin position="281"/>
        <end position="291"/>
    </location>
</feature>
<feature type="compositionally biased region" description="Basic and acidic residues" evidence="1">
    <location>
        <begin position="67"/>
        <end position="81"/>
    </location>
</feature>
<dbReference type="PANTHER" id="PTHR34775">
    <property type="entry name" value="TRANSMEMBRANE PROTEIN"/>
    <property type="match status" value="1"/>
</dbReference>
<feature type="compositionally biased region" description="Basic and acidic residues" evidence="1">
    <location>
        <begin position="15"/>
        <end position="24"/>
    </location>
</feature>
<dbReference type="GeneID" id="107482610"/>
<dbReference type="PANTHER" id="PTHR34775:SF4">
    <property type="entry name" value="TRANSMEMBRANE PROTEIN"/>
    <property type="match status" value="1"/>
</dbReference>
<dbReference type="KEGG" id="adu:107482610"/>
<feature type="region of interest" description="Disordered" evidence="1">
    <location>
        <begin position="281"/>
        <end position="304"/>
    </location>
</feature>
<feature type="region of interest" description="Disordered" evidence="1">
    <location>
        <begin position="741"/>
        <end position="807"/>
    </location>
</feature>
<accession>A0A6P4CZ49</accession>
<keyword evidence="2" id="KW-1133">Transmembrane helix</keyword>
<evidence type="ECO:0000256" key="2">
    <source>
        <dbReference type="SAM" id="Phobius"/>
    </source>
</evidence>
<keyword evidence="3" id="KW-1185">Reference proteome</keyword>
<evidence type="ECO:0000313" key="3">
    <source>
        <dbReference type="Proteomes" id="UP000515211"/>
    </source>
</evidence>
<evidence type="ECO:0000256" key="1">
    <source>
        <dbReference type="SAM" id="MobiDB-lite"/>
    </source>
</evidence>
<feature type="compositionally biased region" description="Low complexity" evidence="1">
    <location>
        <begin position="755"/>
        <end position="771"/>
    </location>
</feature>
<sequence>MNSSKSSSLGRSHPRASELSDPMRRSFATNPFAKPSLIPDPNPREATPSGFPRRNSFGGREGAAASFHRDLDDKENEKDSILKPWKVRSPAASSKCGKNFMSPTVSASSKVGPRKKVLGDRNEPARVFAPVAATKIPTTKVTFAESVHYNSILKSKDGVREKNFEVNVASTLSNELCGEVAYSLNVPCNVKDEAGYSFQTVVDEPDCVNLDPSFKLSPIPTPPLPVSTGAIISAPHDADPLMPPYDPKTNYLTPRPQFLHYKPKQRSDLDDGFVYEDFSDSEVTEDSNLEDDSQKESEDVSLEERVEECPAKSIMMEETVEAKEMPKPRFYIRWKAVIALLLLLSVAFVSMSVPSSQLGDGTVFQDIYGVYESSEFSEFVRNHFDRFSEFAKANFDGLYQNLHTWFTESLSSISKFISNVESVHSLGHLKYCNLTVMHEYNAVDQGLIFGQSKIDIGEASEVYPLVLNVEDSGVASVIDIDEDIEDVWAEHYNSISEEQDQQDLEITADVEKALDDALDCEELSTGQPANVVEPDQDWQLDQVIQPELYHLEADIKLKVQSNVDSQAADVPNMEVFNNGDLDAKQALDSEIAEILTGAYGDNHNKLTEAKEESISMDATSEGDEQRLGTINLQPNMVLYLLLLGGAILLTGAAFNWLSKGKSRSTRVTTSFADQPLFAKSFHAKNSLVTPKQEQNYLERPSLRNEPIQIDMNGESCLSEMSSIHKSSPYLQRLVKESNEVDSVEKKSVAKKSRDSLASSSNYSTSSPSYGSLTVYEKIQIKNGHGSGEKVTPVRRSSRLRSQATSPL</sequence>
<gene>
    <name evidence="4" type="primary">LOC107482610</name>
</gene>
<proteinExistence type="predicted"/>
<feature type="compositionally biased region" description="Basic and acidic residues" evidence="1">
    <location>
        <begin position="292"/>
        <end position="304"/>
    </location>
</feature>
<reference evidence="4" key="2">
    <citation type="submission" date="2025-08" db="UniProtKB">
        <authorList>
            <consortium name="RefSeq"/>
        </authorList>
    </citation>
    <scope>IDENTIFICATION</scope>
    <source>
        <tissue evidence="4">Whole plant</tissue>
    </source>
</reference>
<dbReference type="OrthoDB" id="676522at2759"/>
<keyword evidence="2" id="KW-0812">Transmembrane</keyword>
<protein>
    <submittedName>
        <fullName evidence="4">Uncharacterized protein LOC107482610 isoform X1</fullName>
    </submittedName>
</protein>
<keyword evidence="2" id="KW-0472">Membrane</keyword>
<feature type="region of interest" description="Disordered" evidence="1">
    <location>
        <begin position="1"/>
        <end position="81"/>
    </location>
</feature>
<reference evidence="3" key="1">
    <citation type="journal article" date="2016" name="Nat. Genet.">
        <title>The genome sequences of Arachis duranensis and Arachis ipaensis, the diploid ancestors of cultivated peanut.</title>
        <authorList>
            <person name="Bertioli D.J."/>
            <person name="Cannon S.B."/>
            <person name="Froenicke L."/>
            <person name="Huang G."/>
            <person name="Farmer A.D."/>
            <person name="Cannon E.K."/>
            <person name="Liu X."/>
            <person name="Gao D."/>
            <person name="Clevenger J."/>
            <person name="Dash S."/>
            <person name="Ren L."/>
            <person name="Moretzsohn M.C."/>
            <person name="Shirasawa K."/>
            <person name="Huang W."/>
            <person name="Vidigal B."/>
            <person name="Abernathy B."/>
            <person name="Chu Y."/>
            <person name="Niederhuth C.E."/>
            <person name="Umale P."/>
            <person name="Araujo A.C."/>
            <person name="Kozik A."/>
            <person name="Kim K.D."/>
            <person name="Burow M.D."/>
            <person name="Varshney R.K."/>
            <person name="Wang X."/>
            <person name="Zhang X."/>
            <person name="Barkley N."/>
            <person name="Guimaraes P.M."/>
            <person name="Isobe S."/>
            <person name="Guo B."/>
            <person name="Liao B."/>
            <person name="Stalker H.T."/>
            <person name="Schmitz R.J."/>
            <person name="Scheffler B.E."/>
            <person name="Leal-Bertioli S.C."/>
            <person name="Xun X."/>
            <person name="Jackson S.A."/>
            <person name="Michelmore R."/>
            <person name="Ozias-Akins P."/>
        </authorList>
    </citation>
    <scope>NUCLEOTIDE SEQUENCE [LARGE SCALE GENOMIC DNA]</scope>
    <source>
        <strain evidence="3">cv. V14167</strain>
    </source>
</reference>
<dbReference type="RefSeq" id="XP_015958617.1">
    <property type="nucleotide sequence ID" value="XM_016103131.3"/>
</dbReference>
<feature type="compositionally biased region" description="Polar residues" evidence="1">
    <location>
        <begin position="1"/>
        <end position="10"/>
    </location>
</feature>
<dbReference type="AlphaFoldDB" id="A0A6P4CZ49"/>